<accession>A0A2M4CEI1</accession>
<feature type="signal peptide" evidence="1">
    <location>
        <begin position="1"/>
        <end position="19"/>
    </location>
</feature>
<keyword evidence="1" id="KW-0732">Signal</keyword>
<name>A0A2M4CEI1_9DIPT</name>
<dbReference type="AlphaFoldDB" id="A0A2M4CEI1"/>
<reference evidence="2" key="1">
    <citation type="submission" date="2018-01" db="EMBL/GenBank/DDBJ databases">
        <title>An insight into the sialome of Amazonian anophelines.</title>
        <authorList>
            <person name="Ribeiro J.M."/>
            <person name="Scarpassa V."/>
            <person name="Calvo E."/>
        </authorList>
    </citation>
    <scope>NUCLEOTIDE SEQUENCE</scope>
    <source>
        <tissue evidence="2">Salivary glands</tissue>
    </source>
</reference>
<feature type="chain" id="PRO_5014967037" evidence="1">
    <location>
        <begin position="20"/>
        <end position="73"/>
    </location>
</feature>
<proteinExistence type="predicted"/>
<protein>
    <submittedName>
        <fullName evidence="2">Putative secreted protein</fullName>
    </submittedName>
</protein>
<dbReference type="EMBL" id="GGFJ01014197">
    <property type="protein sequence ID" value="MBW63338.1"/>
    <property type="molecule type" value="Transcribed_RNA"/>
</dbReference>
<organism evidence="2">
    <name type="scientific">Anopheles marajoara</name>
    <dbReference type="NCBI Taxonomy" id="58244"/>
    <lineage>
        <taxon>Eukaryota</taxon>
        <taxon>Metazoa</taxon>
        <taxon>Ecdysozoa</taxon>
        <taxon>Arthropoda</taxon>
        <taxon>Hexapoda</taxon>
        <taxon>Insecta</taxon>
        <taxon>Pterygota</taxon>
        <taxon>Neoptera</taxon>
        <taxon>Endopterygota</taxon>
        <taxon>Diptera</taxon>
        <taxon>Nematocera</taxon>
        <taxon>Culicoidea</taxon>
        <taxon>Culicidae</taxon>
        <taxon>Anophelinae</taxon>
        <taxon>Anopheles</taxon>
    </lineage>
</organism>
<evidence type="ECO:0000313" key="2">
    <source>
        <dbReference type="EMBL" id="MBW63338.1"/>
    </source>
</evidence>
<evidence type="ECO:0000256" key="1">
    <source>
        <dbReference type="SAM" id="SignalP"/>
    </source>
</evidence>
<sequence length="73" mass="7745">MTLQVPLVLFCPSTVSVLATTSSDFSSCSLPSPVSISYRITSAPAWGLMKSSGQPRFPITVGPTAAWIRSGWI</sequence>